<evidence type="ECO:0008006" key="3">
    <source>
        <dbReference type="Google" id="ProtNLM"/>
    </source>
</evidence>
<dbReference type="OrthoDB" id="506431at2759"/>
<organism evidence="1 2">
    <name type="scientific">Ostreococcus lucimarinus (strain CCE9901)</name>
    <dbReference type="NCBI Taxonomy" id="436017"/>
    <lineage>
        <taxon>Eukaryota</taxon>
        <taxon>Viridiplantae</taxon>
        <taxon>Chlorophyta</taxon>
        <taxon>Mamiellophyceae</taxon>
        <taxon>Mamiellales</taxon>
        <taxon>Bathycoccaceae</taxon>
        <taxon>Ostreococcus</taxon>
    </lineage>
</organism>
<dbReference type="AlphaFoldDB" id="A4S139"/>
<sequence>MRGRAMRACAETIGAMRRGATRAERGAIGRWLISSRDDDRSAGATRERANALETRPRTYANASRAFGASRTVEQWSELAERGVDVNPCNSPKHPAALAGVQTAFDAGRTRRSLQEAYDPHCIDFVCGRAHDTAGKIGLVSYRCENEENVLESHLKFPSQYEEFPGIIGPAMYGVAASAHGNWAASIALMDRAILPRPPLVAVKSLAVSVVDLVGPGEPLTLRSRLLEVEDAREPFRVVVEIEIKSKATSKVVARAECSYEKIGAVRSMR</sequence>
<gene>
    <name evidence="1" type="ORF">OSTLU_16376</name>
</gene>
<dbReference type="OMA" id="NWAASIA"/>
<protein>
    <recommendedName>
        <fullName evidence="3">Thioesterase domain-containing protein</fullName>
    </recommendedName>
</protein>
<accession>A4S139</accession>
<dbReference type="Proteomes" id="UP000001568">
    <property type="component" value="Chromosome 8"/>
</dbReference>
<name>A4S139_OSTLU</name>
<dbReference type="KEGG" id="olu:OSTLU_16376"/>
<keyword evidence="2" id="KW-1185">Reference proteome</keyword>
<dbReference type="GeneID" id="5003351"/>
<dbReference type="EMBL" id="CP000588">
    <property type="protein sequence ID" value="ABO97377.1"/>
    <property type="molecule type" value="Genomic_DNA"/>
</dbReference>
<dbReference type="HOGENOM" id="CLU_1035840_0_0_1"/>
<reference evidence="1 2" key="1">
    <citation type="journal article" date="2007" name="Proc. Natl. Acad. Sci. U.S.A.">
        <title>The tiny eukaryote Ostreococcus provides genomic insights into the paradox of plankton speciation.</title>
        <authorList>
            <person name="Palenik B."/>
            <person name="Grimwood J."/>
            <person name="Aerts A."/>
            <person name="Rouze P."/>
            <person name="Salamov A."/>
            <person name="Putnam N."/>
            <person name="Dupont C."/>
            <person name="Jorgensen R."/>
            <person name="Derelle E."/>
            <person name="Rombauts S."/>
            <person name="Zhou K."/>
            <person name="Otillar R."/>
            <person name="Merchant S.S."/>
            <person name="Podell S."/>
            <person name="Gaasterland T."/>
            <person name="Napoli C."/>
            <person name="Gendler K."/>
            <person name="Manuell A."/>
            <person name="Tai V."/>
            <person name="Vallon O."/>
            <person name="Piganeau G."/>
            <person name="Jancek S."/>
            <person name="Heijde M."/>
            <person name="Jabbari K."/>
            <person name="Bowler C."/>
            <person name="Lohr M."/>
            <person name="Robbens S."/>
            <person name="Werner G."/>
            <person name="Dubchak I."/>
            <person name="Pazour G.J."/>
            <person name="Ren Q."/>
            <person name="Paulsen I."/>
            <person name="Delwiche C."/>
            <person name="Schmutz J."/>
            <person name="Rokhsar D."/>
            <person name="Van de Peer Y."/>
            <person name="Moreau H."/>
            <person name="Grigoriev I.V."/>
        </authorList>
    </citation>
    <scope>NUCLEOTIDE SEQUENCE [LARGE SCALE GENOMIC DNA]</scope>
    <source>
        <strain evidence="1 2">CCE9901</strain>
    </source>
</reference>
<evidence type="ECO:0000313" key="2">
    <source>
        <dbReference type="Proteomes" id="UP000001568"/>
    </source>
</evidence>
<dbReference type="eggNOG" id="ENOG502SD5G">
    <property type="taxonomic scope" value="Eukaryota"/>
</dbReference>
<proteinExistence type="predicted"/>
<evidence type="ECO:0000313" key="1">
    <source>
        <dbReference type="EMBL" id="ABO97377.1"/>
    </source>
</evidence>
<dbReference type="RefSeq" id="XP_001419084.1">
    <property type="nucleotide sequence ID" value="XM_001419047.1"/>
</dbReference>
<dbReference type="Gene3D" id="3.10.129.10">
    <property type="entry name" value="Hotdog Thioesterase"/>
    <property type="match status" value="1"/>
</dbReference>
<dbReference type="Gramene" id="ABO97377">
    <property type="protein sequence ID" value="ABO97377"/>
    <property type="gene ID" value="OSTLU_16376"/>
</dbReference>